<gene>
    <name evidence="1" type="ORF">HPB49_016979</name>
</gene>
<protein>
    <submittedName>
        <fullName evidence="1">Uncharacterized protein</fullName>
    </submittedName>
</protein>
<evidence type="ECO:0000313" key="1">
    <source>
        <dbReference type="EMBL" id="KAH7954250.1"/>
    </source>
</evidence>
<sequence>MTGKAGKCDLCDICRRKRDSAVRMPYNQRWHFDAASFLCQPFNFCDDEITERMKGRKSKAEINCGGVDCFEWLYESLKKRQAQESDLPKTMLSHHQYHARHETTAPPSAPKQPVFTVATRQSEATTTQPTSTVTVRTIVKQPATSQDEALNEPEAPYEFGLSKPEAIHVPLVPKHSSHRKPELCTLKPDRGRRWPCSQRWYYNMEENTCSTFTFCGQKGNRNNFLTNETCYEECHVKNERASRDCHVSEEKIA</sequence>
<evidence type="ECO:0000313" key="2">
    <source>
        <dbReference type="Proteomes" id="UP000821865"/>
    </source>
</evidence>
<name>A0ACB8CYF8_DERSI</name>
<accession>A0ACB8CYF8</accession>
<organism evidence="1 2">
    <name type="scientific">Dermacentor silvarum</name>
    <name type="common">Tick</name>
    <dbReference type="NCBI Taxonomy" id="543639"/>
    <lineage>
        <taxon>Eukaryota</taxon>
        <taxon>Metazoa</taxon>
        <taxon>Ecdysozoa</taxon>
        <taxon>Arthropoda</taxon>
        <taxon>Chelicerata</taxon>
        <taxon>Arachnida</taxon>
        <taxon>Acari</taxon>
        <taxon>Parasitiformes</taxon>
        <taxon>Ixodida</taxon>
        <taxon>Ixodoidea</taxon>
        <taxon>Ixodidae</taxon>
        <taxon>Rhipicephalinae</taxon>
        <taxon>Dermacentor</taxon>
    </lineage>
</organism>
<keyword evidence="2" id="KW-1185">Reference proteome</keyword>
<reference evidence="1" key="1">
    <citation type="submission" date="2020-05" db="EMBL/GenBank/DDBJ databases">
        <title>Large-scale comparative analyses of tick genomes elucidate their genetic diversity and vector capacities.</title>
        <authorList>
            <person name="Jia N."/>
            <person name="Wang J."/>
            <person name="Shi W."/>
            <person name="Du L."/>
            <person name="Sun Y."/>
            <person name="Zhan W."/>
            <person name="Jiang J."/>
            <person name="Wang Q."/>
            <person name="Zhang B."/>
            <person name="Ji P."/>
            <person name="Sakyi L.B."/>
            <person name="Cui X."/>
            <person name="Yuan T."/>
            <person name="Jiang B."/>
            <person name="Yang W."/>
            <person name="Lam T.T.-Y."/>
            <person name="Chang Q."/>
            <person name="Ding S."/>
            <person name="Wang X."/>
            <person name="Zhu J."/>
            <person name="Ruan X."/>
            <person name="Zhao L."/>
            <person name="Wei J."/>
            <person name="Que T."/>
            <person name="Du C."/>
            <person name="Cheng J."/>
            <person name="Dai P."/>
            <person name="Han X."/>
            <person name="Huang E."/>
            <person name="Gao Y."/>
            <person name="Liu J."/>
            <person name="Shao H."/>
            <person name="Ye R."/>
            <person name="Li L."/>
            <person name="Wei W."/>
            <person name="Wang X."/>
            <person name="Wang C."/>
            <person name="Yang T."/>
            <person name="Huo Q."/>
            <person name="Li W."/>
            <person name="Guo W."/>
            <person name="Chen H."/>
            <person name="Zhou L."/>
            <person name="Ni X."/>
            <person name="Tian J."/>
            <person name="Zhou Y."/>
            <person name="Sheng Y."/>
            <person name="Liu T."/>
            <person name="Pan Y."/>
            <person name="Xia L."/>
            <person name="Li J."/>
            <person name="Zhao F."/>
            <person name="Cao W."/>
        </authorList>
    </citation>
    <scope>NUCLEOTIDE SEQUENCE</scope>
    <source>
        <strain evidence="1">Dsil-2018</strain>
    </source>
</reference>
<comment type="caution">
    <text evidence="1">The sequence shown here is derived from an EMBL/GenBank/DDBJ whole genome shotgun (WGS) entry which is preliminary data.</text>
</comment>
<proteinExistence type="predicted"/>
<dbReference type="Proteomes" id="UP000821865">
    <property type="component" value="Chromosome 4"/>
</dbReference>
<dbReference type="EMBL" id="CM023473">
    <property type="protein sequence ID" value="KAH7954250.1"/>
    <property type="molecule type" value="Genomic_DNA"/>
</dbReference>